<reference evidence="2" key="1">
    <citation type="submission" date="2013-12" db="EMBL/GenBank/DDBJ databases">
        <title>The Genome Sequence of Aphanomyces astaci APO3.</title>
        <authorList>
            <consortium name="The Broad Institute Genomics Platform"/>
            <person name="Russ C."/>
            <person name="Tyler B."/>
            <person name="van West P."/>
            <person name="Dieguez-Uribeondo J."/>
            <person name="Young S.K."/>
            <person name="Zeng Q."/>
            <person name="Gargeya S."/>
            <person name="Fitzgerald M."/>
            <person name="Abouelleil A."/>
            <person name="Alvarado L."/>
            <person name="Chapman S.B."/>
            <person name="Gainer-Dewar J."/>
            <person name="Goldberg J."/>
            <person name="Griggs A."/>
            <person name="Gujja S."/>
            <person name="Hansen M."/>
            <person name="Howarth C."/>
            <person name="Imamovic A."/>
            <person name="Ireland A."/>
            <person name="Larimer J."/>
            <person name="McCowan C."/>
            <person name="Murphy C."/>
            <person name="Pearson M."/>
            <person name="Poon T.W."/>
            <person name="Priest M."/>
            <person name="Roberts A."/>
            <person name="Saif S."/>
            <person name="Shea T."/>
            <person name="Sykes S."/>
            <person name="Wortman J."/>
            <person name="Nusbaum C."/>
            <person name="Birren B."/>
        </authorList>
    </citation>
    <scope>NUCLEOTIDE SEQUENCE [LARGE SCALE GENOMIC DNA]</scope>
    <source>
        <strain evidence="2">APO3</strain>
    </source>
</reference>
<accession>W4H6H7</accession>
<dbReference type="AlphaFoldDB" id="W4H6H7"/>
<name>W4H6H7_APHAT</name>
<dbReference type="GeneID" id="20803932"/>
<evidence type="ECO:0000256" key="1">
    <source>
        <dbReference type="SAM" id="MobiDB-lite"/>
    </source>
</evidence>
<dbReference type="VEuPathDB" id="FungiDB:H257_01936"/>
<feature type="region of interest" description="Disordered" evidence="1">
    <location>
        <begin position="674"/>
        <end position="702"/>
    </location>
</feature>
<evidence type="ECO:0000313" key="2">
    <source>
        <dbReference type="EMBL" id="ETV86904.1"/>
    </source>
</evidence>
<gene>
    <name evidence="2" type="ORF">H257_01936</name>
</gene>
<dbReference type="RefSeq" id="XP_009823703.1">
    <property type="nucleotide sequence ID" value="XM_009825401.1"/>
</dbReference>
<feature type="region of interest" description="Disordered" evidence="1">
    <location>
        <begin position="54"/>
        <end position="107"/>
    </location>
</feature>
<sequence>MDGGGLDDLFPPQEIMAQLFDPTDEGTMETDLDDERFLPDAHAHVDVDLTLPDDTANVPPLKRIHDGTERDAKRVKQGEPGAIGATISPPPLHDTSEHDDNKLHNDDISMGDELSCVAKPSDPSTASARCSTTKVLMQQSTPQRSSKQCLLCKSNKGVVVLCVGCWVPVHTACIQGNKYCGSCTIALTSRRIDLNIMTDNDPRTHAVVRAVGYLTSILSDPPKFKLVGHVASLYLHQLAANASPPVKLLVQQFLPQYSHQWLTATRAQFQHSKQLSPKQIIATLAGLAGLHHAHMPNGLVASLQCHAQKYTAVDFLGWNPTTESIDKVKFPALCGGCGLRPARLHLPQCCNRPVTVPSTFERFRAAIVVAAHAEQVGVSIGCTFLDVFAQWGRLRPAYIKHPTTAYDQAVLTDQWKMICTVLDVLSVHGSRLLPPQLLELELAVLSNIDQLQRWLTLGNVDLFGMALYSLTLFPHTGSVVDVCQDVLVETQHPTLGYWGPHDDVIPFLDLLRFKTTVSCLKALIPRRPMGFGPSHVDCWAYLQEWARQKAVPCGVATSSRRFGNLRDLYRGQVGTSDESNNPLLAAVQQYLSTRAVGKQSEHPPVPVGQGGSSGWKRYTRECVRHVAPVVSHAALTMNDLSIFEGLKFDNGEVFDLSQATTGTTLDDAIDVEEVDDDDDDEDQVEQDAIGQEDLEEDWQVTS</sequence>
<feature type="compositionally biased region" description="Basic and acidic residues" evidence="1">
    <location>
        <begin position="94"/>
        <end position="107"/>
    </location>
</feature>
<feature type="compositionally biased region" description="Basic and acidic residues" evidence="1">
    <location>
        <begin position="63"/>
        <end position="77"/>
    </location>
</feature>
<dbReference type="OrthoDB" id="64020at2759"/>
<proteinExistence type="predicted"/>
<dbReference type="EMBL" id="KI913116">
    <property type="protein sequence ID" value="ETV86904.1"/>
    <property type="molecule type" value="Genomic_DNA"/>
</dbReference>
<protein>
    <submittedName>
        <fullName evidence="2">Uncharacterized protein</fullName>
    </submittedName>
</protein>
<organism evidence="2">
    <name type="scientific">Aphanomyces astaci</name>
    <name type="common">Crayfish plague agent</name>
    <dbReference type="NCBI Taxonomy" id="112090"/>
    <lineage>
        <taxon>Eukaryota</taxon>
        <taxon>Sar</taxon>
        <taxon>Stramenopiles</taxon>
        <taxon>Oomycota</taxon>
        <taxon>Saprolegniomycetes</taxon>
        <taxon>Saprolegniales</taxon>
        <taxon>Verrucalvaceae</taxon>
        <taxon>Aphanomyces</taxon>
    </lineage>
</organism>